<keyword evidence="3 4" id="KW-0802">TPR repeat</keyword>
<gene>
    <name evidence="8" type="ORF">G3I74_10345</name>
</gene>
<keyword evidence="2" id="KW-0201">Cytochrome c-type biogenesis</keyword>
<reference evidence="8 9" key="1">
    <citation type="submission" date="2020-02" db="EMBL/GenBank/DDBJ databases">
        <authorList>
            <person name="Zhang X.-Y."/>
        </authorList>
    </citation>
    <scope>NUCLEOTIDE SEQUENCE [LARGE SCALE GENOMIC DNA]</scope>
    <source>
        <strain evidence="8 9">C33</strain>
    </source>
</reference>
<dbReference type="PANTHER" id="PTHR47870">
    <property type="entry name" value="CYTOCHROME C-TYPE BIOGENESIS PROTEIN CCMH"/>
    <property type="match status" value="1"/>
</dbReference>
<evidence type="ECO:0008006" key="10">
    <source>
        <dbReference type="Google" id="ProtNLM"/>
    </source>
</evidence>
<dbReference type="RefSeq" id="WP_164211502.1">
    <property type="nucleotide sequence ID" value="NZ_JAAGSC010000041.1"/>
</dbReference>
<evidence type="ECO:0000256" key="5">
    <source>
        <dbReference type="SAM" id="MobiDB-lite"/>
    </source>
</evidence>
<evidence type="ECO:0000256" key="2">
    <source>
        <dbReference type="ARBA" id="ARBA00022748"/>
    </source>
</evidence>
<dbReference type="EMBL" id="JAAGSC010000041">
    <property type="protein sequence ID" value="NDY96130.1"/>
    <property type="molecule type" value="Genomic_DNA"/>
</dbReference>
<dbReference type="Gene3D" id="1.25.40.10">
    <property type="entry name" value="Tetratricopeptide repeat domain"/>
    <property type="match status" value="1"/>
</dbReference>
<dbReference type="PANTHER" id="PTHR47870:SF1">
    <property type="entry name" value="CYTOCHROME C-TYPE BIOGENESIS PROTEIN CCMH"/>
    <property type="match status" value="1"/>
</dbReference>
<feature type="domain" description="Cytochrome c-type biogenesis protein H TPR" evidence="7">
    <location>
        <begin position="119"/>
        <end position="238"/>
    </location>
</feature>
<dbReference type="Pfam" id="PF23914">
    <property type="entry name" value="TPR_CcmH_CycH"/>
    <property type="match status" value="1"/>
</dbReference>
<keyword evidence="1" id="KW-0677">Repeat</keyword>
<dbReference type="Pfam" id="PF23892">
    <property type="entry name" value="Ig_CycH"/>
    <property type="match status" value="1"/>
</dbReference>
<dbReference type="InterPro" id="IPR051263">
    <property type="entry name" value="C-type_cytochrome_biogenesis"/>
</dbReference>
<keyword evidence="9" id="KW-1185">Reference proteome</keyword>
<sequence>MTSLSFVLIAALAVVFAGYFVLRPLLGRNPERAAVQRRLDALDDLIDELDPNDYAQRRRKLRQELNAVGGASPVPTSILAGLAVAVPVATFLLYQLVGTPEGLTEADDPVTELRSDLIELAHSLERNPDNAEGWAELGLAYKNIEEFTSAQHALRRALYIDNDNAFVQVELAETLMFMGERNGLPAESRRLLTQALTNEPENQKAMWLMGIGAFQSGNFERAIVWWERLIPLLDPNSSVYNSVAGQIAQARAELGQDPGELPPPRQAPPLQPGQDTMPPGHPTTDQPREQRRMAGPLPPGVTSMPPGHPTTEEPENRPGPVDPASPLPPGHPPTASGDEATADNRPEAQEPAPAERSAEPSFGVELAITPELSEGLSGSETVFVVARAADGPPTPLAVRRMTVADLPTRIGLSDSDAMVDGMNLSAFPEIVITARVSMSGDVQARPGDLQGQTGAISILEAPGARLNISERL</sequence>
<evidence type="ECO:0000256" key="1">
    <source>
        <dbReference type="ARBA" id="ARBA00022737"/>
    </source>
</evidence>
<comment type="caution">
    <text evidence="8">The sequence shown here is derived from an EMBL/GenBank/DDBJ whole genome shotgun (WGS) entry which is preliminary data.</text>
</comment>
<dbReference type="GO" id="GO:0017004">
    <property type="term" value="P:cytochrome complex assembly"/>
    <property type="evidence" value="ECO:0007669"/>
    <property type="project" value="UniProtKB-KW"/>
</dbReference>
<feature type="region of interest" description="Disordered" evidence="5">
    <location>
        <begin position="255"/>
        <end position="361"/>
    </location>
</feature>
<evidence type="ECO:0000313" key="8">
    <source>
        <dbReference type="EMBL" id="NDY96130.1"/>
    </source>
</evidence>
<protein>
    <recommendedName>
        <fullName evidence="10">C-type cytochrome biogenesis protein CcmI</fullName>
    </recommendedName>
</protein>
<dbReference type="PROSITE" id="PS50005">
    <property type="entry name" value="TPR"/>
    <property type="match status" value="1"/>
</dbReference>
<feature type="domain" description="Cytochrome c-type biogenesis protein H Ig-like" evidence="6">
    <location>
        <begin position="364"/>
        <end position="467"/>
    </location>
</feature>
<organism evidence="8 9">
    <name type="scientific">Wenzhouxiangella limi</name>
    <dbReference type="NCBI Taxonomy" id="2707351"/>
    <lineage>
        <taxon>Bacteria</taxon>
        <taxon>Pseudomonadati</taxon>
        <taxon>Pseudomonadota</taxon>
        <taxon>Gammaproteobacteria</taxon>
        <taxon>Chromatiales</taxon>
        <taxon>Wenzhouxiangellaceae</taxon>
        <taxon>Wenzhouxiangella</taxon>
    </lineage>
</organism>
<dbReference type="InterPro" id="IPR011990">
    <property type="entry name" value="TPR-like_helical_dom_sf"/>
</dbReference>
<feature type="compositionally biased region" description="Pro residues" evidence="5">
    <location>
        <begin position="320"/>
        <end position="332"/>
    </location>
</feature>
<accession>A0A845V1L5</accession>
<dbReference type="InterPro" id="IPR056412">
    <property type="entry name" value="Ig_CycH"/>
</dbReference>
<dbReference type="InterPro" id="IPR056413">
    <property type="entry name" value="TPR_CcmH_CycH"/>
</dbReference>
<dbReference type="GO" id="GO:0005886">
    <property type="term" value="C:plasma membrane"/>
    <property type="evidence" value="ECO:0007669"/>
    <property type="project" value="TreeGrafter"/>
</dbReference>
<feature type="repeat" description="TPR" evidence="4">
    <location>
        <begin position="131"/>
        <end position="164"/>
    </location>
</feature>
<evidence type="ECO:0000256" key="3">
    <source>
        <dbReference type="ARBA" id="ARBA00022803"/>
    </source>
</evidence>
<dbReference type="SUPFAM" id="SSF48452">
    <property type="entry name" value="TPR-like"/>
    <property type="match status" value="1"/>
</dbReference>
<dbReference type="Proteomes" id="UP000484885">
    <property type="component" value="Unassembled WGS sequence"/>
</dbReference>
<dbReference type="InterPro" id="IPR019734">
    <property type="entry name" value="TPR_rpt"/>
</dbReference>
<evidence type="ECO:0000259" key="6">
    <source>
        <dbReference type="Pfam" id="PF23892"/>
    </source>
</evidence>
<feature type="compositionally biased region" description="Pro residues" evidence="5">
    <location>
        <begin position="260"/>
        <end position="271"/>
    </location>
</feature>
<evidence type="ECO:0000313" key="9">
    <source>
        <dbReference type="Proteomes" id="UP000484885"/>
    </source>
</evidence>
<proteinExistence type="predicted"/>
<evidence type="ECO:0000256" key="4">
    <source>
        <dbReference type="PROSITE-ProRule" id="PRU00339"/>
    </source>
</evidence>
<name>A0A845V1L5_9GAMM</name>
<dbReference type="AlphaFoldDB" id="A0A845V1L5"/>
<evidence type="ECO:0000259" key="7">
    <source>
        <dbReference type="Pfam" id="PF23914"/>
    </source>
</evidence>